<keyword evidence="4" id="KW-1185">Reference proteome</keyword>
<dbReference type="Pfam" id="PF00534">
    <property type="entry name" value="Glycos_transf_1"/>
    <property type="match status" value="1"/>
</dbReference>
<evidence type="ECO:0000313" key="3">
    <source>
        <dbReference type="EMBL" id="MCK6264076.1"/>
    </source>
</evidence>
<feature type="domain" description="Glycosyl transferase family 1" evidence="1">
    <location>
        <begin position="192"/>
        <end position="359"/>
    </location>
</feature>
<organism evidence="3 4">
    <name type="scientific">Vibrio amylolyticus</name>
    <dbReference type="NCBI Taxonomy" id="2847292"/>
    <lineage>
        <taxon>Bacteria</taxon>
        <taxon>Pseudomonadati</taxon>
        <taxon>Pseudomonadota</taxon>
        <taxon>Gammaproteobacteria</taxon>
        <taxon>Vibrionales</taxon>
        <taxon>Vibrionaceae</taxon>
        <taxon>Vibrio</taxon>
    </lineage>
</organism>
<sequence>MKKVAFITPTFPVLSETFIQTEIDSVKECGHEVCVLTFERETSELHFDYDIEQIGTSVAWKHLLHFKAQDIQKAISFVSDQTAMPKRSLFYFSTKLALQLKEQNVEHVHAHFCQHTAAHAIVASKLLGIGCSFVGHGHDVYEFAFDIDKKIRFSDFVVAVCQDMHDDFRKIFPGNIKLLHCGVKSEQYIPLNKKETGSIRLVFVGRLVITKGVHHLLEAMSLIDSSIDVTLDIIGDGEERLALYKQMERLELENQVQFLGAKPHQWVKNNLVNYDCMVAPFCFSDSGCVDTGPLVLKEAMASGTPVITSNIMGCKEIVAHGTGYLVDEKSPEQLAAKIIEFSNLPITQRNTIGQNARRRVVEHFNALTQAKQLSGWIEQVQKG</sequence>
<proteinExistence type="predicted"/>
<comment type="caution">
    <text evidence="3">The sequence shown here is derived from an EMBL/GenBank/DDBJ whole genome shotgun (WGS) entry which is preliminary data.</text>
</comment>
<evidence type="ECO:0000259" key="1">
    <source>
        <dbReference type="Pfam" id="PF00534"/>
    </source>
</evidence>
<dbReference type="PANTHER" id="PTHR45947">
    <property type="entry name" value="SULFOQUINOVOSYL TRANSFERASE SQD2"/>
    <property type="match status" value="1"/>
</dbReference>
<dbReference type="SUPFAM" id="SSF53756">
    <property type="entry name" value="UDP-Glycosyltransferase/glycogen phosphorylase"/>
    <property type="match status" value="1"/>
</dbReference>
<name>A0A9X1XJU7_9VIBR</name>
<accession>A0A9X1XJU7</accession>
<evidence type="ECO:0000313" key="4">
    <source>
        <dbReference type="Proteomes" id="UP001139559"/>
    </source>
</evidence>
<dbReference type="RefSeq" id="WP_248009154.1">
    <property type="nucleotide sequence ID" value="NZ_JAJHVV010000007.1"/>
</dbReference>
<dbReference type="InterPro" id="IPR028098">
    <property type="entry name" value="Glyco_trans_4-like_N"/>
</dbReference>
<dbReference type="AlphaFoldDB" id="A0A9X1XJU7"/>
<dbReference type="Pfam" id="PF13439">
    <property type="entry name" value="Glyco_transf_4"/>
    <property type="match status" value="1"/>
</dbReference>
<dbReference type="EMBL" id="JAJHVV010000007">
    <property type="protein sequence ID" value="MCK6264076.1"/>
    <property type="molecule type" value="Genomic_DNA"/>
</dbReference>
<dbReference type="PANTHER" id="PTHR45947:SF15">
    <property type="entry name" value="TEICHURONIC ACID BIOSYNTHESIS GLYCOSYLTRANSFERASE TUAC-RELATED"/>
    <property type="match status" value="1"/>
</dbReference>
<dbReference type="GO" id="GO:0016757">
    <property type="term" value="F:glycosyltransferase activity"/>
    <property type="evidence" value="ECO:0007669"/>
    <property type="project" value="InterPro"/>
</dbReference>
<dbReference type="InterPro" id="IPR050194">
    <property type="entry name" value="Glycosyltransferase_grp1"/>
</dbReference>
<dbReference type="CDD" id="cd03801">
    <property type="entry name" value="GT4_PimA-like"/>
    <property type="match status" value="1"/>
</dbReference>
<dbReference type="InterPro" id="IPR001296">
    <property type="entry name" value="Glyco_trans_1"/>
</dbReference>
<feature type="domain" description="Glycosyltransferase subfamily 4-like N-terminal" evidence="2">
    <location>
        <begin position="20"/>
        <end position="186"/>
    </location>
</feature>
<protein>
    <submittedName>
        <fullName evidence="3">Glycosyltransferase family 4 protein</fullName>
    </submittedName>
</protein>
<evidence type="ECO:0000259" key="2">
    <source>
        <dbReference type="Pfam" id="PF13439"/>
    </source>
</evidence>
<dbReference type="Gene3D" id="3.40.50.2000">
    <property type="entry name" value="Glycogen Phosphorylase B"/>
    <property type="match status" value="2"/>
</dbReference>
<dbReference type="Proteomes" id="UP001139559">
    <property type="component" value="Unassembled WGS sequence"/>
</dbReference>
<reference evidence="3" key="1">
    <citation type="submission" date="2021-11" db="EMBL/GenBank/DDBJ databases">
        <title>Vibrio ZSDE26 sp. nov. and Vibrio ZSDZ34 sp. nov., isolated from coastal seawater in Qingdao.</title>
        <authorList>
            <person name="Zhang P."/>
        </authorList>
    </citation>
    <scope>NUCLEOTIDE SEQUENCE</scope>
    <source>
        <strain evidence="3">ZSDE26</strain>
    </source>
</reference>
<gene>
    <name evidence="3" type="ORF">KP803_12420</name>
</gene>